<protein>
    <recommendedName>
        <fullName evidence="5">HTH tetR-type domain-containing protein</fullName>
    </recommendedName>
</protein>
<dbReference type="EMBL" id="NTJZ01000018">
    <property type="protein sequence ID" value="PDH32332.1"/>
    <property type="molecule type" value="Genomic_DNA"/>
</dbReference>
<gene>
    <name evidence="6" type="ORF">CNF02_12330</name>
</gene>
<proteinExistence type="predicted"/>
<comment type="caution">
    <text evidence="6">The sequence shown here is derived from an EMBL/GenBank/DDBJ whole genome shotgun (WGS) entry which is preliminary data.</text>
</comment>
<evidence type="ECO:0000256" key="3">
    <source>
        <dbReference type="ARBA" id="ARBA00023163"/>
    </source>
</evidence>
<reference evidence="6 7" key="1">
    <citation type="submission" date="2017-08" db="EMBL/GenBank/DDBJ databases">
        <title>Fine stratification of microbial communities through a metagenomic profile of the photic zone.</title>
        <authorList>
            <person name="Haro-Moreno J.M."/>
            <person name="Lopez-Perez M."/>
            <person name="De La Torre J."/>
            <person name="Picazo A."/>
            <person name="Camacho A."/>
            <person name="Rodriguez-Valera F."/>
        </authorList>
    </citation>
    <scope>NUCLEOTIDE SEQUENCE [LARGE SCALE GENOMIC DNA]</scope>
    <source>
        <strain evidence="6">MED-G28</strain>
    </source>
</reference>
<evidence type="ECO:0000256" key="4">
    <source>
        <dbReference type="PROSITE-ProRule" id="PRU00335"/>
    </source>
</evidence>
<evidence type="ECO:0000256" key="1">
    <source>
        <dbReference type="ARBA" id="ARBA00023015"/>
    </source>
</evidence>
<dbReference type="AlphaFoldDB" id="A0A2A5W7E4"/>
<accession>A0A2A5W7E4</accession>
<sequence length="200" mass="22021">MPTSKQTTVRAKAKKNIVFEAAAEVFAQYGYKRTTMNDIAQAADISRPALYLIFDNKENLFYELVANRLDISIEKAKSALSVEATLNTRFIDALLAFEKAFYEPVSSSPHGAELMDTSQSLAADVLTKGFSKLVTAFSNTLKEAEKCGEANFQDTPLTPKSFVELLITALGGIKKKAKTTTEFRKQTTQVAEIFLATITD</sequence>
<evidence type="ECO:0000313" key="7">
    <source>
        <dbReference type="Proteomes" id="UP000219329"/>
    </source>
</evidence>
<keyword evidence="1" id="KW-0805">Transcription regulation</keyword>
<dbReference type="InterPro" id="IPR050109">
    <property type="entry name" value="HTH-type_TetR-like_transc_reg"/>
</dbReference>
<dbReference type="InterPro" id="IPR009057">
    <property type="entry name" value="Homeodomain-like_sf"/>
</dbReference>
<dbReference type="InterPro" id="IPR001647">
    <property type="entry name" value="HTH_TetR"/>
</dbReference>
<dbReference type="PROSITE" id="PS50977">
    <property type="entry name" value="HTH_TETR_2"/>
    <property type="match status" value="1"/>
</dbReference>
<feature type="DNA-binding region" description="H-T-H motif" evidence="4">
    <location>
        <begin position="35"/>
        <end position="54"/>
    </location>
</feature>
<keyword evidence="2 4" id="KW-0238">DNA-binding</keyword>
<dbReference type="SUPFAM" id="SSF46689">
    <property type="entry name" value="Homeodomain-like"/>
    <property type="match status" value="1"/>
</dbReference>
<evidence type="ECO:0000259" key="5">
    <source>
        <dbReference type="PROSITE" id="PS50977"/>
    </source>
</evidence>
<evidence type="ECO:0000313" key="6">
    <source>
        <dbReference type="EMBL" id="PDH32332.1"/>
    </source>
</evidence>
<dbReference type="PANTHER" id="PTHR30055:SF234">
    <property type="entry name" value="HTH-TYPE TRANSCRIPTIONAL REGULATOR BETI"/>
    <property type="match status" value="1"/>
</dbReference>
<dbReference type="Proteomes" id="UP000219329">
    <property type="component" value="Unassembled WGS sequence"/>
</dbReference>
<dbReference type="GO" id="GO:0003700">
    <property type="term" value="F:DNA-binding transcription factor activity"/>
    <property type="evidence" value="ECO:0007669"/>
    <property type="project" value="TreeGrafter"/>
</dbReference>
<evidence type="ECO:0000256" key="2">
    <source>
        <dbReference type="ARBA" id="ARBA00023125"/>
    </source>
</evidence>
<dbReference type="Pfam" id="PF00440">
    <property type="entry name" value="TetR_N"/>
    <property type="match status" value="1"/>
</dbReference>
<dbReference type="Gene3D" id="1.10.357.10">
    <property type="entry name" value="Tetracycline Repressor, domain 2"/>
    <property type="match status" value="1"/>
</dbReference>
<keyword evidence="3" id="KW-0804">Transcription</keyword>
<organism evidence="6 7">
    <name type="scientific">OM182 bacterium MED-G28</name>
    <dbReference type="NCBI Taxonomy" id="1986256"/>
    <lineage>
        <taxon>Bacteria</taxon>
        <taxon>Pseudomonadati</taxon>
        <taxon>Pseudomonadota</taxon>
        <taxon>Gammaproteobacteria</taxon>
        <taxon>OMG group</taxon>
        <taxon>OM182 clade</taxon>
    </lineage>
</organism>
<name>A0A2A5W7E4_9GAMM</name>
<dbReference type="PRINTS" id="PR00455">
    <property type="entry name" value="HTHTETR"/>
</dbReference>
<feature type="domain" description="HTH tetR-type" evidence="5">
    <location>
        <begin position="12"/>
        <end position="72"/>
    </location>
</feature>
<dbReference type="PANTHER" id="PTHR30055">
    <property type="entry name" value="HTH-TYPE TRANSCRIPTIONAL REGULATOR RUTR"/>
    <property type="match status" value="1"/>
</dbReference>
<dbReference type="GO" id="GO:0000976">
    <property type="term" value="F:transcription cis-regulatory region binding"/>
    <property type="evidence" value="ECO:0007669"/>
    <property type="project" value="TreeGrafter"/>
</dbReference>